<dbReference type="AlphaFoldDB" id="A0AAD4XI04"/>
<feature type="transmembrane region" description="Helical" evidence="7">
    <location>
        <begin position="538"/>
        <end position="556"/>
    </location>
</feature>
<feature type="transmembrane region" description="Helical" evidence="7">
    <location>
        <begin position="411"/>
        <end position="432"/>
    </location>
</feature>
<dbReference type="PANTHER" id="PTHR11654">
    <property type="entry name" value="OLIGOPEPTIDE TRANSPORTER-RELATED"/>
    <property type="match status" value="1"/>
</dbReference>
<keyword evidence="9" id="KW-1185">Reference proteome</keyword>
<evidence type="ECO:0000256" key="3">
    <source>
        <dbReference type="ARBA" id="ARBA00022692"/>
    </source>
</evidence>
<feature type="transmembrane region" description="Helical" evidence="7">
    <location>
        <begin position="218"/>
        <end position="238"/>
    </location>
</feature>
<evidence type="ECO:0000256" key="4">
    <source>
        <dbReference type="ARBA" id="ARBA00022989"/>
    </source>
</evidence>
<evidence type="ECO:0000256" key="5">
    <source>
        <dbReference type="ARBA" id="ARBA00023136"/>
    </source>
</evidence>
<evidence type="ECO:0000313" key="8">
    <source>
        <dbReference type="EMBL" id="KAI3919076.1"/>
    </source>
</evidence>
<dbReference type="Gene3D" id="1.20.1250.20">
    <property type="entry name" value="MFS general substrate transporter like domains"/>
    <property type="match status" value="1"/>
</dbReference>
<dbReference type="InterPro" id="IPR036259">
    <property type="entry name" value="MFS_trans_sf"/>
</dbReference>
<evidence type="ECO:0000256" key="6">
    <source>
        <dbReference type="SAM" id="MobiDB-lite"/>
    </source>
</evidence>
<evidence type="ECO:0000256" key="7">
    <source>
        <dbReference type="SAM" id="Phobius"/>
    </source>
</evidence>
<feature type="region of interest" description="Disordered" evidence="6">
    <location>
        <begin position="292"/>
        <end position="314"/>
    </location>
</feature>
<dbReference type="Proteomes" id="UP001202328">
    <property type="component" value="Unassembled WGS sequence"/>
</dbReference>
<feature type="transmembrane region" description="Helical" evidence="7">
    <location>
        <begin position="81"/>
        <end position="100"/>
    </location>
</feature>
<feature type="compositionally biased region" description="Polar residues" evidence="6">
    <location>
        <begin position="161"/>
        <end position="172"/>
    </location>
</feature>
<feature type="transmembrane region" description="Helical" evidence="7">
    <location>
        <begin position="46"/>
        <end position="69"/>
    </location>
</feature>
<reference evidence="8" key="1">
    <citation type="submission" date="2022-04" db="EMBL/GenBank/DDBJ databases">
        <title>A functionally conserved STORR gene fusion in Papaver species that diverged 16.8 million years ago.</title>
        <authorList>
            <person name="Catania T."/>
        </authorList>
    </citation>
    <scope>NUCLEOTIDE SEQUENCE</scope>
    <source>
        <strain evidence="8">S-188037</strain>
    </source>
</reference>
<name>A0AAD4XI04_9MAGN</name>
<keyword evidence="4 7" id="KW-1133">Transmembrane helix</keyword>
<evidence type="ECO:0000256" key="1">
    <source>
        <dbReference type="ARBA" id="ARBA00004141"/>
    </source>
</evidence>
<protein>
    <submittedName>
        <fullName evidence="8">Uncharacterized protein</fullName>
    </submittedName>
</protein>
<evidence type="ECO:0000256" key="2">
    <source>
        <dbReference type="ARBA" id="ARBA00005982"/>
    </source>
</evidence>
<comment type="caution">
    <text evidence="8">The sequence shown here is derived from an EMBL/GenBank/DDBJ whole genome shotgun (WGS) entry which is preliminary data.</text>
</comment>
<accession>A0AAD4XI04</accession>
<proteinExistence type="inferred from homology"/>
<comment type="subcellular location">
    <subcellularLocation>
        <location evidence="1">Membrane</location>
        <topology evidence="1">Multi-pass membrane protein</topology>
    </subcellularLocation>
</comment>
<dbReference type="GO" id="GO:0022857">
    <property type="term" value="F:transmembrane transporter activity"/>
    <property type="evidence" value="ECO:0007669"/>
    <property type="project" value="InterPro"/>
</dbReference>
<sequence>MVSYKGLGKSCIMIIVVAGIERFTFKGIQSNLVPYLTEVVKLSTTAAVRIVNLWFGLSYTLPVIGAFLADSFSDRYSTLTFSSLIYVSGLVALSSTAFVWDTTSKYRVSRAHEGASSSSLSSSFLLYLSLLLLALGQGGYNPCLQAFGADQLHLTQDDDNQNQLPSSTNTTDGSDECEEVNSNETKRSSFFRWYYFSICSGTLLGVTALSYLQEILGWGIGYAIPTIIMAFSVAPFLCGTRFYTIIKTPKSSTGENTTMIKKLAKSIKGTALKLMNRSKTLPSNSPFVQLRAQQKPPGCTQDSDDQPTNITNQLSPDVLVEEPKEEKKSLVKLIPIWALLIVFSITLQQPATFFTKQGLEMKRKFGSHFIVPSASLQGAKSITIILLVPVFDKVVTPIFRITTRSKKGISVMQRLGIGLFITVVAMVVSAIVEKQRLNISRRQPNVSSAQLNIFWLVPQYILMGMSEVFTVVGMQEFFYNEVPSKFKTLGMALPQVFFGVGSFLSAIMISILDKATSDRHGQHGWFADDMKGGQLDKYYWLLAFASAVSLVCFAIYSRKFYH</sequence>
<keyword evidence="5 7" id="KW-0472">Membrane</keyword>
<dbReference type="Pfam" id="PF00854">
    <property type="entry name" value="PTR2"/>
    <property type="match status" value="1"/>
</dbReference>
<organism evidence="8 9">
    <name type="scientific">Papaver atlanticum</name>
    <dbReference type="NCBI Taxonomy" id="357466"/>
    <lineage>
        <taxon>Eukaryota</taxon>
        <taxon>Viridiplantae</taxon>
        <taxon>Streptophyta</taxon>
        <taxon>Embryophyta</taxon>
        <taxon>Tracheophyta</taxon>
        <taxon>Spermatophyta</taxon>
        <taxon>Magnoliopsida</taxon>
        <taxon>Ranunculales</taxon>
        <taxon>Papaveraceae</taxon>
        <taxon>Papaveroideae</taxon>
        <taxon>Papaver</taxon>
    </lineage>
</organism>
<dbReference type="GO" id="GO:0016020">
    <property type="term" value="C:membrane"/>
    <property type="evidence" value="ECO:0007669"/>
    <property type="project" value="UniProtKB-SubCell"/>
</dbReference>
<comment type="similarity">
    <text evidence="2">Belongs to the major facilitator superfamily. Proton-dependent oligopeptide transporter (POT/PTR) (TC 2.A.17) family.</text>
</comment>
<gene>
    <name evidence="8" type="ORF">MKW98_016629</name>
</gene>
<feature type="region of interest" description="Disordered" evidence="6">
    <location>
        <begin position="158"/>
        <end position="179"/>
    </location>
</feature>
<feature type="transmembrane region" description="Helical" evidence="7">
    <location>
        <begin position="193"/>
        <end position="212"/>
    </location>
</feature>
<dbReference type="SUPFAM" id="SSF103473">
    <property type="entry name" value="MFS general substrate transporter"/>
    <property type="match status" value="2"/>
</dbReference>
<keyword evidence="3 7" id="KW-0812">Transmembrane</keyword>
<feature type="transmembrane region" description="Helical" evidence="7">
    <location>
        <begin position="330"/>
        <end position="349"/>
    </location>
</feature>
<dbReference type="InterPro" id="IPR000109">
    <property type="entry name" value="POT_fam"/>
</dbReference>
<feature type="transmembrane region" description="Helical" evidence="7">
    <location>
        <begin position="452"/>
        <end position="472"/>
    </location>
</feature>
<feature type="transmembrane region" description="Helical" evidence="7">
    <location>
        <begin position="492"/>
        <end position="512"/>
    </location>
</feature>
<evidence type="ECO:0000313" key="9">
    <source>
        <dbReference type="Proteomes" id="UP001202328"/>
    </source>
</evidence>
<dbReference type="EMBL" id="JAJJMB010008936">
    <property type="protein sequence ID" value="KAI3919076.1"/>
    <property type="molecule type" value="Genomic_DNA"/>
</dbReference>